<protein>
    <submittedName>
        <fullName evidence="2">Uncharacterized protein</fullName>
    </submittedName>
</protein>
<sequence length="259" mass="28277">MIHSARFPWGDSVCTLVFCTESGVHHSLLCRNLEILDRNVPPCCCLRLLGAQFSLPRYLGVLSSLRPFVTPPAAFCECLRGFSGRSRAAGSRAKEEHGRSTPSLGRSPPAAVPKQRVTSRRHGRGPAGGEPERVRSAAAAAAHTARPNCLGHARNRPSPLKGKSRPNAQSEKEGAARGPERPRPASGCQQLSPRLTPSAGRPFWPDARHGPTSRPWRPRTARLRPGIVFCFSDHRHAPGVPAKQLLSARDRREQDDCCY</sequence>
<evidence type="ECO:0000313" key="3">
    <source>
        <dbReference type="Proteomes" id="UP001066276"/>
    </source>
</evidence>
<dbReference type="EMBL" id="JANPWB010000015">
    <property type="protein sequence ID" value="KAJ1092292.1"/>
    <property type="molecule type" value="Genomic_DNA"/>
</dbReference>
<dbReference type="AlphaFoldDB" id="A0AAV7LL75"/>
<evidence type="ECO:0000313" key="2">
    <source>
        <dbReference type="EMBL" id="KAJ1092292.1"/>
    </source>
</evidence>
<accession>A0AAV7LL75</accession>
<comment type="caution">
    <text evidence="2">The sequence shown here is derived from an EMBL/GenBank/DDBJ whole genome shotgun (WGS) entry which is preliminary data.</text>
</comment>
<keyword evidence="3" id="KW-1185">Reference proteome</keyword>
<reference evidence="2" key="1">
    <citation type="journal article" date="2022" name="bioRxiv">
        <title>Sequencing and chromosome-scale assembly of the giantPleurodeles waltlgenome.</title>
        <authorList>
            <person name="Brown T."/>
            <person name="Elewa A."/>
            <person name="Iarovenko S."/>
            <person name="Subramanian E."/>
            <person name="Araus A.J."/>
            <person name="Petzold A."/>
            <person name="Susuki M."/>
            <person name="Suzuki K.-i.T."/>
            <person name="Hayashi T."/>
            <person name="Toyoda A."/>
            <person name="Oliveira C."/>
            <person name="Osipova E."/>
            <person name="Leigh N.D."/>
            <person name="Simon A."/>
            <person name="Yun M.H."/>
        </authorList>
    </citation>
    <scope>NUCLEOTIDE SEQUENCE</scope>
    <source>
        <strain evidence="2">20211129_DDA</strain>
        <tissue evidence="2">Liver</tissue>
    </source>
</reference>
<name>A0AAV7LL75_PLEWA</name>
<gene>
    <name evidence="2" type="ORF">NDU88_005403</name>
</gene>
<evidence type="ECO:0000256" key="1">
    <source>
        <dbReference type="SAM" id="MobiDB-lite"/>
    </source>
</evidence>
<dbReference type="Proteomes" id="UP001066276">
    <property type="component" value="Chromosome 11"/>
</dbReference>
<feature type="compositionally biased region" description="Basic and acidic residues" evidence="1">
    <location>
        <begin position="170"/>
        <end position="183"/>
    </location>
</feature>
<feature type="region of interest" description="Disordered" evidence="1">
    <location>
        <begin position="87"/>
        <end position="219"/>
    </location>
</feature>
<proteinExistence type="predicted"/>
<organism evidence="2 3">
    <name type="scientific">Pleurodeles waltl</name>
    <name type="common">Iberian ribbed newt</name>
    <dbReference type="NCBI Taxonomy" id="8319"/>
    <lineage>
        <taxon>Eukaryota</taxon>
        <taxon>Metazoa</taxon>
        <taxon>Chordata</taxon>
        <taxon>Craniata</taxon>
        <taxon>Vertebrata</taxon>
        <taxon>Euteleostomi</taxon>
        <taxon>Amphibia</taxon>
        <taxon>Batrachia</taxon>
        <taxon>Caudata</taxon>
        <taxon>Salamandroidea</taxon>
        <taxon>Salamandridae</taxon>
        <taxon>Pleurodelinae</taxon>
        <taxon>Pleurodeles</taxon>
    </lineage>
</organism>